<comment type="caution">
    <text evidence="1">The sequence shown here is derived from an EMBL/GenBank/DDBJ whole genome shotgun (WGS) entry which is preliminary data.</text>
</comment>
<dbReference type="AlphaFoldDB" id="A0A0A1VSK7"/>
<organism evidence="1 2">
    <name type="scientific">Microcystis aeruginosa NIES-44</name>
    <dbReference type="NCBI Taxonomy" id="449439"/>
    <lineage>
        <taxon>Bacteria</taxon>
        <taxon>Bacillati</taxon>
        <taxon>Cyanobacteriota</taxon>
        <taxon>Cyanophyceae</taxon>
        <taxon>Oscillatoriophycideae</taxon>
        <taxon>Chroococcales</taxon>
        <taxon>Microcystaceae</taxon>
        <taxon>Microcystis</taxon>
    </lineage>
</organism>
<name>A0A0A1VSK7_MICAE</name>
<dbReference type="Proteomes" id="UP000030321">
    <property type="component" value="Unassembled WGS sequence"/>
</dbReference>
<proteinExistence type="predicted"/>
<accession>A0A0A1VSK7</accession>
<dbReference type="RefSeq" id="WP_002763627.1">
    <property type="nucleotide sequence ID" value="NZ_BBPA01000022.1"/>
</dbReference>
<evidence type="ECO:0000313" key="1">
    <source>
        <dbReference type="EMBL" id="GAL92589.1"/>
    </source>
</evidence>
<reference evidence="2" key="1">
    <citation type="journal article" date="2015" name="Genome">
        <title>Whole Genome Sequence of the Non-Microcystin-Producing Microcystis aeruginosa Strain NIES-44.</title>
        <authorList>
            <person name="Okano K."/>
            <person name="Miyata N."/>
            <person name="Ozaki Y."/>
        </authorList>
    </citation>
    <scope>NUCLEOTIDE SEQUENCE [LARGE SCALE GENOMIC DNA]</scope>
    <source>
        <strain evidence="2">NIES-44</strain>
    </source>
</reference>
<dbReference type="EMBL" id="BBPA01000022">
    <property type="protein sequence ID" value="GAL92589.1"/>
    <property type="molecule type" value="Genomic_DNA"/>
</dbReference>
<dbReference type="GeneID" id="66705245"/>
<evidence type="ECO:0000313" key="2">
    <source>
        <dbReference type="Proteomes" id="UP000030321"/>
    </source>
</evidence>
<protein>
    <submittedName>
        <fullName evidence="1">Uncharacterized protein</fullName>
    </submittedName>
</protein>
<gene>
    <name evidence="1" type="ORF">N44_01147</name>
</gene>
<sequence>MGQHWGKALILTTTFLTINIDYAKSLTFGEAVGIGAGALLINRAVQDNRQRYRFVPPEQEFQRGLEDGFNFARYDNPRNSRDYDDGFIEGRRRRESGWSSPNRRG</sequence>